<dbReference type="Proteomes" id="UP000634668">
    <property type="component" value="Unassembled WGS sequence"/>
</dbReference>
<dbReference type="EMBL" id="BMWP01000017">
    <property type="protein sequence ID" value="GGW39394.1"/>
    <property type="molecule type" value="Genomic_DNA"/>
</dbReference>
<dbReference type="RefSeq" id="WP_026813693.1">
    <property type="nucleotide sequence ID" value="NZ_BMWP01000017.1"/>
</dbReference>
<accession>A0A918IZ68</accession>
<gene>
    <name evidence="1" type="ORF">GCM10007383_25160</name>
</gene>
<dbReference type="InterPro" id="IPR029063">
    <property type="entry name" value="SAM-dependent_MTases_sf"/>
</dbReference>
<reference evidence="1" key="1">
    <citation type="journal article" date="2014" name="Int. J. Syst. Evol. Microbiol.">
        <title>Complete genome sequence of Corynebacterium casei LMG S-19264T (=DSM 44701T), isolated from a smear-ripened cheese.</title>
        <authorList>
            <consortium name="US DOE Joint Genome Institute (JGI-PGF)"/>
            <person name="Walter F."/>
            <person name="Albersmeier A."/>
            <person name="Kalinowski J."/>
            <person name="Ruckert C."/>
        </authorList>
    </citation>
    <scope>NUCLEOTIDE SEQUENCE</scope>
    <source>
        <strain evidence="1">KCTC 12113</strain>
    </source>
</reference>
<evidence type="ECO:0008006" key="3">
    <source>
        <dbReference type="Google" id="ProtNLM"/>
    </source>
</evidence>
<proteinExistence type="predicted"/>
<dbReference type="AlphaFoldDB" id="A0A918IZ68"/>
<reference evidence="1" key="2">
    <citation type="submission" date="2020-09" db="EMBL/GenBank/DDBJ databases">
        <authorList>
            <person name="Sun Q."/>
            <person name="Kim S."/>
        </authorList>
    </citation>
    <scope>NUCLEOTIDE SEQUENCE</scope>
    <source>
        <strain evidence="1">KCTC 12113</strain>
    </source>
</reference>
<comment type="caution">
    <text evidence="1">The sequence shown here is derived from an EMBL/GenBank/DDBJ whole genome shotgun (WGS) entry which is preliminary data.</text>
</comment>
<evidence type="ECO:0000313" key="2">
    <source>
        <dbReference type="Proteomes" id="UP000634668"/>
    </source>
</evidence>
<sequence length="82" mass="9291">MGVDFNENKCSIKPSNELTSYVKRAASRLLAYQDKCIELDGYNTTFTQLITKRNPTFLETGCGPGNITRYLLKKGPILIFRL</sequence>
<protein>
    <recommendedName>
        <fullName evidence="3">Class I SAM-dependent methyltransferase</fullName>
    </recommendedName>
</protein>
<evidence type="ECO:0000313" key="1">
    <source>
        <dbReference type="EMBL" id="GGW39394.1"/>
    </source>
</evidence>
<keyword evidence="2" id="KW-1185">Reference proteome</keyword>
<name>A0A918IZ68_9FLAO</name>
<organism evidence="1 2">
    <name type="scientific">Arenibacter certesii</name>
    <dbReference type="NCBI Taxonomy" id="228955"/>
    <lineage>
        <taxon>Bacteria</taxon>
        <taxon>Pseudomonadati</taxon>
        <taxon>Bacteroidota</taxon>
        <taxon>Flavobacteriia</taxon>
        <taxon>Flavobacteriales</taxon>
        <taxon>Flavobacteriaceae</taxon>
        <taxon>Arenibacter</taxon>
    </lineage>
</organism>
<dbReference type="SUPFAM" id="SSF53335">
    <property type="entry name" value="S-adenosyl-L-methionine-dependent methyltransferases"/>
    <property type="match status" value="1"/>
</dbReference>